<keyword evidence="4" id="KW-1185">Reference proteome</keyword>
<protein>
    <recommendedName>
        <fullName evidence="5">5,10-methylene-tetrahydrofolate dehydrogenase</fullName>
    </recommendedName>
</protein>
<dbReference type="STRING" id="570947.SAMN05421687_104211"/>
<keyword evidence="2" id="KW-0812">Transmembrane</keyword>
<evidence type="ECO:0008006" key="5">
    <source>
        <dbReference type="Google" id="ProtNLM"/>
    </source>
</evidence>
<dbReference type="OrthoDB" id="8477132at2"/>
<gene>
    <name evidence="3" type="ORF">SAMN05421687_104211</name>
</gene>
<keyword evidence="2" id="KW-0472">Membrane</keyword>
<reference evidence="4" key="1">
    <citation type="submission" date="2017-01" db="EMBL/GenBank/DDBJ databases">
        <authorList>
            <person name="Varghese N."/>
            <person name="Submissions S."/>
        </authorList>
    </citation>
    <scope>NUCLEOTIDE SEQUENCE [LARGE SCALE GENOMIC DNA]</scope>
    <source>
        <strain evidence="4">DSM 23127</strain>
    </source>
</reference>
<dbReference type="InterPro" id="IPR036259">
    <property type="entry name" value="MFS_trans_sf"/>
</dbReference>
<dbReference type="EMBL" id="FTOC01000004">
    <property type="protein sequence ID" value="SIS45963.1"/>
    <property type="molecule type" value="Genomic_DNA"/>
</dbReference>
<accession>A0A1N7J9C9</accession>
<dbReference type="RefSeq" id="WP_076558413.1">
    <property type="nucleotide sequence ID" value="NZ_FTOC01000004.1"/>
</dbReference>
<keyword evidence="2" id="KW-1133">Transmembrane helix</keyword>
<evidence type="ECO:0000256" key="1">
    <source>
        <dbReference type="SAM" id="MobiDB-lite"/>
    </source>
</evidence>
<evidence type="ECO:0000313" key="4">
    <source>
        <dbReference type="Proteomes" id="UP000187608"/>
    </source>
</evidence>
<sequence length="426" mass="48797">MGQSTFKLGLITAPGYAKRITEGLKNFLPDLLAYYVDDRAEWEVDYETDALTGATENSSEILGATLDKKKEYGWDYVICLTDLPLFKGKRPIVAEAYVEENAALLSIPALGATPLIKRIRESVLQLVNEMYYGTSDEEREEAEKRIQEREEEDYGEHRELKNKDAKRLVGKRFIDRMSPIKRETPDEEESNIDVRFTVKTKLGGALRILSGMVRANRPWTMFPSFMKLIVLAFATGAYALIFPTLWMLSSNYGIWRMFMLAIVAITAMVLWIILAHQLWETKREDTKNYLRKLYNIATVLTLFVTVGMYYALLFILFSAAVIILIPMGMMQSQVTADVGYVNYFYIAWTATSVATIIGALGSALENEEVVLSAAYGYRQRQRYDQLKEAEEQKKEAQEEKKEAAEEKREAAQEKKESEEQDQERDQ</sequence>
<feature type="transmembrane region" description="Helical" evidence="2">
    <location>
        <begin position="296"/>
        <end position="325"/>
    </location>
</feature>
<dbReference type="SUPFAM" id="SSF103473">
    <property type="entry name" value="MFS general substrate transporter"/>
    <property type="match status" value="1"/>
</dbReference>
<feature type="region of interest" description="Disordered" evidence="1">
    <location>
        <begin position="137"/>
        <end position="159"/>
    </location>
</feature>
<organism evidence="3 4">
    <name type="scientific">Salimicrobium flavidum</name>
    <dbReference type="NCBI Taxonomy" id="570947"/>
    <lineage>
        <taxon>Bacteria</taxon>
        <taxon>Bacillati</taxon>
        <taxon>Bacillota</taxon>
        <taxon>Bacilli</taxon>
        <taxon>Bacillales</taxon>
        <taxon>Bacillaceae</taxon>
        <taxon>Salimicrobium</taxon>
    </lineage>
</organism>
<name>A0A1N7J9C9_9BACI</name>
<feature type="transmembrane region" description="Helical" evidence="2">
    <location>
        <begin position="228"/>
        <end position="248"/>
    </location>
</feature>
<feature type="transmembrane region" description="Helical" evidence="2">
    <location>
        <begin position="345"/>
        <end position="364"/>
    </location>
</feature>
<proteinExistence type="predicted"/>
<evidence type="ECO:0000256" key="2">
    <source>
        <dbReference type="SAM" id="Phobius"/>
    </source>
</evidence>
<dbReference type="Proteomes" id="UP000187608">
    <property type="component" value="Unassembled WGS sequence"/>
</dbReference>
<dbReference type="AlphaFoldDB" id="A0A1N7J9C9"/>
<evidence type="ECO:0000313" key="3">
    <source>
        <dbReference type="EMBL" id="SIS45963.1"/>
    </source>
</evidence>
<feature type="transmembrane region" description="Helical" evidence="2">
    <location>
        <begin position="254"/>
        <end position="275"/>
    </location>
</feature>
<feature type="region of interest" description="Disordered" evidence="1">
    <location>
        <begin position="386"/>
        <end position="426"/>
    </location>
</feature>